<evidence type="ECO:0000313" key="3">
    <source>
        <dbReference type="Proteomes" id="UP000507470"/>
    </source>
</evidence>
<reference evidence="2 3" key="1">
    <citation type="submission" date="2020-06" db="EMBL/GenBank/DDBJ databases">
        <authorList>
            <person name="Li R."/>
            <person name="Bekaert M."/>
        </authorList>
    </citation>
    <scope>NUCLEOTIDE SEQUENCE [LARGE SCALE GENOMIC DNA]</scope>
    <source>
        <strain evidence="3">wild</strain>
    </source>
</reference>
<keyword evidence="3" id="KW-1185">Reference proteome</keyword>
<name>A0A6J8BAW3_MYTCO</name>
<feature type="region of interest" description="Disordered" evidence="1">
    <location>
        <begin position="29"/>
        <end position="48"/>
    </location>
</feature>
<evidence type="ECO:0000313" key="2">
    <source>
        <dbReference type="EMBL" id="CAC5381035.1"/>
    </source>
</evidence>
<dbReference type="Proteomes" id="UP000507470">
    <property type="component" value="Unassembled WGS sequence"/>
</dbReference>
<proteinExistence type="predicted"/>
<organism evidence="2 3">
    <name type="scientific">Mytilus coruscus</name>
    <name type="common">Sea mussel</name>
    <dbReference type="NCBI Taxonomy" id="42192"/>
    <lineage>
        <taxon>Eukaryota</taxon>
        <taxon>Metazoa</taxon>
        <taxon>Spiralia</taxon>
        <taxon>Lophotrochozoa</taxon>
        <taxon>Mollusca</taxon>
        <taxon>Bivalvia</taxon>
        <taxon>Autobranchia</taxon>
        <taxon>Pteriomorphia</taxon>
        <taxon>Mytilida</taxon>
        <taxon>Mytiloidea</taxon>
        <taxon>Mytilidae</taxon>
        <taxon>Mytilinae</taxon>
        <taxon>Mytilus</taxon>
    </lineage>
</organism>
<evidence type="ECO:0000256" key="1">
    <source>
        <dbReference type="SAM" id="MobiDB-lite"/>
    </source>
</evidence>
<gene>
    <name evidence="2" type="ORF">MCOR_16951</name>
</gene>
<sequence>MRCPLQKELTTLNVRKSNRDVLRQRNEKIQTRNRKKKKISSLHRQNDEKWKQEYTSNLKTRISKVSTTKDGLGSDMHENIADVKLKAEKDKLSFLRKQRVLHEEKLKEDEKMWKRIRNMSKKRELATDKMIDAIQDITEKKKKKSNKKVMRQNQNRKLKPKCQTKQKTLLKFELEAKKNENNRESRMLLKTNGKIYLINRQP</sequence>
<dbReference type="AlphaFoldDB" id="A0A6J8BAW3"/>
<accession>A0A6J8BAW3</accession>
<feature type="compositionally biased region" description="Basic residues" evidence="1">
    <location>
        <begin position="31"/>
        <end position="41"/>
    </location>
</feature>
<protein>
    <submittedName>
        <fullName evidence="2">Uncharacterized protein</fullName>
    </submittedName>
</protein>
<dbReference type="EMBL" id="CACVKT020002971">
    <property type="protein sequence ID" value="CAC5381035.1"/>
    <property type="molecule type" value="Genomic_DNA"/>
</dbReference>